<evidence type="ECO:0000256" key="1">
    <source>
        <dbReference type="SAM" id="Coils"/>
    </source>
</evidence>
<evidence type="ECO:0000256" key="2">
    <source>
        <dbReference type="SAM" id="Phobius"/>
    </source>
</evidence>
<dbReference type="InterPro" id="IPR052534">
    <property type="entry name" value="Extracell_DNA_Util/SecSys_Comp"/>
</dbReference>
<dbReference type="PANTHER" id="PTHR40278">
    <property type="entry name" value="DNA UTILIZATION PROTEIN HOFN"/>
    <property type="match status" value="1"/>
</dbReference>
<comment type="caution">
    <text evidence="3">The sequence shown here is derived from an EMBL/GenBank/DDBJ whole genome shotgun (WGS) entry which is preliminary data.</text>
</comment>
<reference evidence="3" key="1">
    <citation type="submission" date="2021-01" db="EMBL/GenBank/DDBJ databases">
        <title>Whole genome shotgun sequence of Planobispora rosea NBRC 15558.</title>
        <authorList>
            <person name="Komaki H."/>
            <person name="Tamura T."/>
        </authorList>
    </citation>
    <scope>NUCLEOTIDE SEQUENCE</scope>
    <source>
        <strain evidence="3">NBRC 15558</strain>
    </source>
</reference>
<feature type="transmembrane region" description="Helical" evidence="2">
    <location>
        <begin position="46"/>
        <end position="65"/>
    </location>
</feature>
<name>A0A8J3RW61_PLARO</name>
<gene>
    <name evidence="3" type="ORF">Pro02_01980</name>
</gene>
<sequence length="234" mass="24850">MTTTLIPQGSSGPVVPAQDPFRALPLAADLLPPEIMTARRGRRARTVVLSFLTVFTLLLAGWYVITAQQTAAAEQQLAEAEDEVRTWTRKQKEFSELVTTRGQEEMINAQLSALLARDVRWSRLLSSIRAAAPSGVRITSVASGLSAEGSAVSKSALPNTSGKKLIGELSIVGVGSGKQVVADYVSALSKVSGLGNPLLNDATEEEGGVNFTVQVDITDAALDSRYPADVKKEN</sequence>
<protein>
    <recommendedName>
        <fullName evidence="5">Fimbrial assembly family protein</fullName>
    </recommendedName>
</protein>
<accession>A0A8J3RW61</accession>
<evidence type="ECO:0000313" key="3">
    <source>
        <dbReference type="EMBL" id="GIH81790.1"/>
    </source>
</evidence>
<dbReference type="RefSeq" id="WP_189242564.1">
    <property type="nucleotide sequence ID" value="NZ_BMQP01000017.1"/>
</dbReference>
<keyword evidence="2" id="KW-0812">Transmembrane</keyword>
<keyword evidence="4" id="KW-1185">Reference proteome</keyword>
<keyword evidence="1" id="KW-0175">Coiled coil</keyword>
<feature type="coiled-coil region" evidence="1">
    <location>
        <begin position="63"/>
        <end position="97"/>
    </location>
</feature>
<evidence type="ECO:0008006" key="5">
    <source>
        <dbReference type="Google" id="ProtNLM"/>
    </source>
</evidence>
<dbReference type="EMBL" id="BOOI01000001">
    <property type="protein sequence ID" value="GIH81790.1"/>
    <property type="molecule type" value="Genomic_DNA"/>
</dbReference>
<evidence type="ECO:0000313" key="4">
    <source>
        <dbReference type="Proteomes" id="UP000655044"/>
    </source>
</evidence>
<dbReference type="Proteomes" id="UP000655044">
    <property type="component" value="Unassembled WGS sequence"/>
</dbReference>
<keyword evidence="2" id="KW-0472">Membrane</keyword>
<proteinExistence type="predicted"/>
<dbReference type="AlphaFoldDB" id="A0A8J3RW61"/>
<dbReference type="PANTHER" id="PTHR40278:SF1">
    <property type="entry name" value="DNA UTILIZATION PROTEIN HOFN"/>
    <property type="match status" value="1"/>
</dbReference>
<keyword evidence="2" id="KW-1133">Transmembrane helix</keyword>
<organism evidence="3 4">
    <name type="scientific">Planobispora rosea</name>
    <dbReference type="NCBI Taxonomy" id="35762"/>
    <lineage>
        <taxon>Bacteria</taxon>
        <taxon>Bacillati</taxon>
        <taxon>Actinomycetota</taxon>
        <taxon>Actinomycetes</taxon>
        <taxon>Streptosporangiales</taxon>
        <taxon>Streptosporangiaceae</taxon>
        <taxon>Planobispora</taxon>
    </lineage>
</organism>